<reference evidence="4 5" key="1">
    <citation type="submission" date="2023-10" db="EMBL/GenBank/DDBJ databases">
        <title>Complete Genome Sequence of Limnobacter thiooxidans CS-K2T, Isolated from freshwater lake sediments in Bavaria, Germany.</title>
        <authorList>
            <person name="Naruki M."/>
            <person name="Watanabe A."/>
            <person name="Warashina T."/>
            <person name="Morita T."/>
            <person name="Arakawa K."/>
        </authorList>
    </citation>
    <scope>NUCLEOTIDE SEQUENCE [LARGE SCALE GENOMIC DNA]</scope>
    <source>
        <strain evidence="4 5">CS-K2</strain>
    </source>
</reference>
<dbReference type="NCBIfam" id="NF004823">
    <property type="entry name" value="PRK06179.1"/>
    <property type="match status" value="1"/>
</dbReference>
<dbReference type="PANTHER" id="PTHR43976">
    <property type="entry name" value="SHORT CHAIN DEHYDROGENASE"/>
    <property type="match status" value="1"/>
</dbReference>
<dbReference type="PRINTS" id="PR00081">
    <property type="entry name" value="GDHRDH"/>
</dbReference>
<dbReference type="InterPro" id="IPR051911">
    <property type="entry name" value="SDR_oxidoreductase"/>
</dbReference>
<protein>
    <submittedName>
        <fullName evidence="4">Oxidoreductase</fullName>
    </submittedName>
</protein>
<dbReference type="AlphaFoldDB" id="A0AA86J3S2"/>
<dbReference type="InterPro" id="IPR002347">
    <property type="entry name" value="SDR_fam"/>
</dbReference>
<dbReference type="CDD" id="cd05374">
    <property type="entry name" value="17beta-HSD-like_SDR_c"/>
    <property type="match status" value="1"/>
</dbReference>
<evidence type="ECO:0000256" key="1">
    <source>
        <dbReference type="ARBA" id="ARBA00006484"/>
    </source>
</evidence>
<evidence type="ECO:0000256" key="2">
    <source>
        <dbReference type="ARBA" id="ARBA00023002"/>
    </source>
</evidence>
<dbReference type="PRINTS" id="PR00080">
    <property type="entry name" value="SDRFAMILY"/>
</dbReference>
<dbReference type="PANTHER" id="PTHR43976:SF16">
    <property type="entry name" value="SHORT-CHAIN DEHYDROGENASE_REDUCTASE FAMILY PROTEIN"/>
    <property type="match status" value="1"/>
</dbReference>
<dbReference type="GO" id="GO:0016491">
    <property type="term" value="F:oxidoreductase activity"/>
    <property type="evidence" value="ECO:0007669"/>
    <property type="project" value="UniProtKB-KW"/>
</dbReference>
<gene>
    <name evidence="4" type="ORF">RGQ30_21500</name>
</gene>
<evidence type="ECO:0000313" key="5">
    <source>
        <dbReference type="Proteomes" id="UP001329151"/>
    </source>
</evidence>
<dbReference type="Gene3D" id="3.40.50.720">
    <property type="entry name" value="NAD(P)-binding Rossmann-like Domain"/>
    <property type="match status" value="1"/>
</dbReference>
<dbReference type="SUPFAM" id="SSF51735">
    <property type="entry name" value="NAD(P)-binding Rossmann-fold domains"/>
    <property type="match status" value="1"/>
</dbReference>
<dbReference type="Proteomes" id="UP001329151">
    <property type="component" value="Chromosome"/>
</dbReference>
<evidence type="ECO:0000256" key="3">
    <source>
        <dbReference type="RuleBase" id="RU000363"/>
    </source>
</evidence>
<name>A0AA86J3S2_9BURK</name>
<dbReference type="KEGG" id="lto:RGQ30_21500"/>
<accession>A0AA86J3S2</accession>
<proteinExistence type="inferred from homology"/>
<evidence type="ECO:0000313" key="4">
    <source>
        <dbReference type="EMBL" id="BET26649.1"/>
    </source>
</evidence>
<dbReference type="Pfam" id="PF00106">
    <property type="entry name" value="adh_short"/>
    <property type="match status" value="1"/>
</dbReference>
<organism evidence="4 5">
    <name type="scientific">Limnobacter thiooxidans</name>
    <dbReference type="NCBI Taxonomy" id="131080"/>
    <lineage>
        <taxon>Bacteria</taxon>
        <taxon>Pseudomonadati</taxon>
        <taxon>Pseudomonadota</taxon>
        <taxon>Betaproteobacteria</taxon>
        <taxon>Burkholderiales</taxon>
        <taxon>Burkholderiaceae</taxon>
        <taxon>Limnobacter</taxon>
    </lineage>
</organism>
<dbReference type="InterPro" id="IPR036291">
    <property type="entry name" value="NAD(P)-bd_dom_sf"/>
</dbReference>
<dbReference type="EMBL" id="AP028947">
    <property type="protein sequence ID" value="BET26649.1"/>
    <property type="molecule type" value="Genomic_DNA"/>
</dbReference>
<comment type="similarity">
    <text evidence="1 3">Belongs to the short-chain dehydrogenases/reductases (SDR) family.</text>
</comment>
<keyword evidence="2" id="KW-0560">Oxidoreductase</keyword>
<sequence length="271" mass="29494">MSKSTQPVAIVTGASSGIGLITAKKLVAAGYRVFGTSRSPRANHNHAFEMMPLDVDNDESATALVNRIVELTGRVDLLVNNAGRGLSPAGAEEFSLEQAQALFNTNFFGVVRLSNAVLPHMRKQASGRIINIGSVLGFMPMPYMAFYSASKFALRGYSESLDHELRNSGIRVSVIEPAFMKTAIEANSTQAAFKREEYQLVRASLEDRLTEMLEDAEEPDVVADVIVKAAKETNPKLSYTAGSAAARLKIMNNVLPARLLDAGIRKHLRIR</sequence>
<dbReference type="RefSeq" id="WP_130555894.1">
    <property type="nucleotide sequence ID" value="NZ_AP028947.1"/>
</dbReference>
<keyword evidence="5" id="KW-1185">Reference proteome</keyword>